<evidence type="ECO:0000259" key="7">
    <source>
        <dbReference type="PROSITE" id="PS51545"/>
    </source>
</evidence>
<dbReference type="GO" id="GO:0004430">
    <property type="term" value="F:1-phosphatidylinositol 4-kinase activity"/>
    <property type="evidence" value="ECO:0007669"/>
    <property type="project" value="UniProtKB-EC"/>
</dbReference>
<dbReference type="VEuPathDB" id="TriTrypDB:C3747_47g302"/>
<feature type="region of interest" description="Disordered" evidence="5">
    <location>
        <begin position="235"/>
        <end position="255"/>
    </location>
</feature>
<accession>A0A2V2VTG2</accession>
<dbReference type="VEuPathDB" id="TriTrypDB:TcYC6_0083660"/>
<evidence type="ECO:0000259" key="6">
    <source>
        <dbReference type="PROSITE" id="PS50290"/>
    </source>
</evidence>
<evidence type="ECO:0000256" key="4">
    <source>
        <dbReference type="ARBA" id="ARBA00022777"/>
    </source>
</evidence>
<dbReference type="GO" id="GO:0046854">
    <property type="term" value="P:phosphatidylinositol phosphate biosynthetic process"/>
    <property type="evidence" value="ECO:0007669"/>
    <property type="project" value="InterPro"/>
</dbReference>
<keyword evidence="4 8" id="KW-0418">Kinase</keyword>
<dbReference type="VEuPathDB" id="TriTrypDB:ECC02_007351"/>
<dbReference type="Gene3D" id="1.10.1070.11">
    <property type="entry name" value="Phosphatidylinositol 3-/4-kinase, catalytic domain"/>
    <property type="match status" value="1"/>
</dbReference>
<dbReference type="SMART" id="SM00146">
    <property type="entry name" value="PI3Kc"/>
    <property type="match status" value="1"/>
</dbReference>
<dbReference type="VEuPathDB" id="TriTrypDB:TcCLB.507531.19"/>
<dbReference type="VEuPathDB" id="TriTrypDB:C3747_47g303"/>
<dbReference type="VEuPathDB" id="TriTrypDB:TCDM_04323"/>
<gene>
    <name evidence="8" type="ORF">C4B63_10g168</name>
</gene>
<dbReference type="InterPro" id="IPR036940">
    <property type="entry name" value="PI3/4_kinase_cat_sf"/>
</dbReference>
<proteinExistence type="inferred from homology"/>
<dbReference type="EC" id="2.7.1.67" evidence="2"/>
<feature type="region of interest" description="Disordered" evidence="5">
    <location>
        <begin position="1335"/>
        <end position="1364"/>
    </location>
</feature>
<dbReference type="SUPFAM" id="SSF56112">
    <property type="entry name" value="Protein kinase-like (PK-like)"/>
    <property type="match status" value="1"/>
</dbReference>
<dbReference type="VEuPathDB" id="TriTrypDB:TcBrA4_0128920"/>
<dbReference type="InterPro" id="IPR000403">
    <property type="entry name" value="PI3/4_kinase_cat_dom"/>
</dbReference>
<dbReference type="VEuPathDB" id="TriTrypDB:TcCLB.510003.30"/>
<dbReference type="VEuPathDB" id="TriTrypDB:C4B63_10g168"/>
<keyword evidence="3" id="KW-0808">Transferase</keyword>
<dbReference type="Pfam" id="PF19274">
    <property type="entry name" value="PI4K_N"/>
    <property type="match status" value="1"/>
</dbReference>
<dbReference type="PANTHER" id="PTHR10048">
    <property type="entry name" value="PHOSPHATIDYLINOSITOL KINASE"/>
    <property type="match status" value="1"/>
</dbReference>
<organism evidence="8 9">
    <name type="scientific">Trypanosoma cruzi</name>
    <dbReference type="NCBI Taxonomy" id="5693"/>
    <lineage>
        <taxon>Eukaryota</taxon>
        <taxon>Discoba</taxon>
        <taxon>Euglenozoa</taxon>
        <taxon>Kinetoplastea</taxon>
        <taxon>Metakinetoplastina</taxon>
        <taxon>Trypanosomatida</taxon>
        <taxon>Trypanosomatidae</taxon>
        <taxon>Trypanosoma</taxon>
        <taxon>Schizotrypanum</taxon>
    </lineage>
</organism>
<dbReference type="GO" id="GO:0005737">
    <property type="term" value="C:cytoplasm"/>
    <property type="evidence" value="ECO:0007669"/>
    <property type="project" value="TreeGrafter"/>
</dbReference>
<dbReference type="InterPro" id="IPR016024">
    <property type="entry name" value="ARM-type_fold"/>
</dbReference>
<dbReference type="VEuPathDB" id="TriTrypDB:TcCLB.507533.10"/>
<dbReference type="InterPro" id="IPR001263">
    <property type="entry name" value="PI3K_accessory_dom"/>
</dbReference>
<dbReference type="VEuPathDB" id="TriTrypDB:TcG_02907"/>
<evidence type="ECO:0000256" key="1">
    <source>
        <dbReference type="ARBA" id="ARBA00006209"/>
    </source>
</evidence>
<evidence type="ECO:0000256" key="2">
    <source>
        <dbReference type="ARBA" id="ARBA00012169"/>
    </source>
</evidence>
<dbReference type="FunFam" id="1.10.1070.11:FF:000012">
    <property type="entry name" value="Phosphatidylinositol 4-kinase alpha 1"/>
    <property type="match status" value="1"/>
</dbReference>
<dbReference type="VEuPathDB" id="TriTrypDB:C3747_63g119"/>
<dbReference type="PANTHER" id="PTHR10048:SF15">
    <property type="entry name" value="PHOSPHATIDYLINOSITOL 4-KINASE ALPHA"/>
    <property type="match status" value="1"/>
</dbReference>
<dbReference type="Gene3D" id="3.30.1010.10">
    <property type="entry name" value="Phosphatidylinositol 3-kinase Catalytic Subunit, Chain A, domain 4"/>
    <property type="match status" value="1"/>
</dbReference>
<evidence type="ECO:0000313" key="9">
    <source>
        <dbReference type="Proteomes" id="UP000246121"/>
    </source>
</evidence>
<dbReference type="InterPro" id="IPR042236">
    <property type="entry name" value="PI3K_accessory_sf"/>
</dbReference>
<dbReference type="PROSITE" id="PS00915">
    <property type="entry name" value="PI3_4_KINASE_1"/>
    <property type="match status" value="1"/>
</dbReference>
<dbReference type="InterPro" id="IPR018936">
    <property type="entry name" value="PI3/4_kinase_CS"/>
</dbReference>
<evidence type="ECO:0000256" key="3">
    <source>
        <dbReference type="ARBA" id="ARBA00022679"/>
    </source>
</evidence>
<protein>
    <recommendedName>
        <fullName evidence="2">1-phosphatidylinositol 4-kinase</fullName>
        <ecNumber evidence="2">2.7.1.67</ecNumber>
    </recommendedName>
</protein>
<name>A0A2V2VTG2_TRYCR</name>
<feature type="domain" description="PIK helical" evidence="7">
    <location>
        <begin position="1725"/>
        <end position="1907"/>
    </location>
</feature>
<dbReference type="Gene3D" id="1.25.40.70">
    <property type="entry name" value="Phosphatidylinositol 3-kinase, accessory domain (PIK)"/>
    <property type="match status" value="1"/>
</dbReference>
<dbReference type="CDD" id="cd05167">
    <property type="entry name" value="PI4Kc_III_alpha"/>
    <property type="match status" value="1"/>
</dbReference>
<dbReference type="VEuPathDB" id="TriTrypDB:TCDM_04322"/>
<dbReference type="VEuPathDB" id="TriTrypDB:TcCL_NonESM06170"/>
<dbReference type="GO" id="GO:0048015">
    <property type="term" value="P:phosphatidylinositol-mediated signaling"/>
    <property type="evidence" value="ECO:0007669"/>
    <property type="project" value="TreeGrafter"/>
</dbReference>
<dbReference type="Pfam" id="PF00613">
    <property type="entry name" value="PI3Ka"/>
    <property type="match status" value="1"/>
</dbReference>
<sequence>MDEIPFPTWVRRSPVFAMTRVLGQHLLQQLQPTRVEPTGPVVVETTTTTTTTKRAATASSSPIRRKCGEVTPLNTRSLSNSEYFSPVRLFGLDEQNTGVFVDNVARLNETNTSSNEFGVQQRSCNSTGMRLGDVLSHPGVALLISLSQINELVSQKFGVTVKNAPALVSLMALAVEWRFLPYEYTKGFYSECASFYTLLMRQLGTTKFFPGVDVQGFVASLVFCGMLLLRGNGEGQKDGEKDGEETNDHASRRGHDAYISQSKGRNIDLAGFDGCIIDSIIISCIPSDIDECVENPIALGALNGLAHTTKSEPIFLSSQLLNHLQNLTDAFTNSSRRREPLHKRLLCYLMEAICCARGVNYTRMRNWLRAVLQPDYVLRGLMQKEDLHARVVAAMLTLLTVWIQDAVTTCTVKYKGAGDAQDDISSFFSREECTEADALLENVWSALQEAASRWEDLRKTNVKLYGGNVRIVVKNLLQAELVRAQCYRTISCMYQEQQVQQGDNTWTGSYLPSAEEEDLRLRVIGNIVKFLILPTSIFSFITAKASATRLRQDIAEQCVKVIALTTSAEGKAISLWKNVPTPSAVTKARYSHKYHINIDGIVRELIHRVLEVGTLGTFQATPLDEEGDEGRMAALCLQGLCATNSHVRSFAVTEVLDSVVRLSTVLQSVDAESSSTDKNASISSSRAAPRLAVCFEMMNRLLVSRHLSILKPLTCDALLRFGKVFWDTFEDTLRVHVRSGDLANPTIKFPSATLLTVLESFWGLVQRCHERIRVMTREGLRLVASGDGEAKARLVEAFNAESRVLRVLLRTLLRCMINVAWPGSGILYGKASERGTHHPAVFDVQRIAVEVLSLFLRPLCLLCQLSTLFPVTDIRHLVYHHENAQKLTQLDEGESFLYHYCFQPSNINSSFYAENGMAQFRSCWLMLSYYHLTREALLRTETDATSTASDKLRCQEKGLNSMDWARCIRLLAASMPPLMHMRSSDYQQTMADIDVLKHRLFSSSDLGDGKFYQKELVRFLQRYCPEAKHVIKRLSFSEAFLINALATLEMLRASCGSISTITHYQHYELREFDASKDIRKIVKHVTKAATARYISALGETLPDFAASIIDKNARQLVLLYGFAIDSVRSSAKEILRNIVSSFPAFATSSTALPLLWAVINVLEVGNATEVERFCEHLRFPDAPAVATDPDSLERRNRLKDAVAFAEYWAQAARKFSPLALVEHATLFIVEEEATSGVIGSAAGSRLALRAHNMDTAPGHLNQNYAQILIKRSNAQGQVIAAFRLTPHCGVGVLLLRQLQAMVRDRLGTVTVTAKSHERLFASLVSTVHAVTKVGPCAEDEDGNDTGSEAGEGISHEEPSTRGDQAALRRLSEADTLLCTVAAFLVSARSSPSTQLELLWHLVRGPIFLFSSHYMSAAIQGWQWLLFEKPERYAVPLLVHLVEGFIWTIVQRLGLFDGTRPFQADEVESGEKTASIQCEALYPKEYNVNSPHKLLIEFLSDCYVDIRGPVSFHPSVLLLLHHLAMRVVEAPSRFSTKDSSFSEMMRCALLMSSICHNLQIVNERRLIIGSPAFVASASIGKVRQGWYKCLLQWFHKTPPSWYFTRDPSAAEEELVVLQKLIKVLDADRDALLRSTHGFLDFDPSKINACTAAKFTLMGSSVRHTLCDMLSDDSVKAEGVIQGVITSERNRLLDLIALMRLLVEHERTRLAVWLRPRVGAGARLGKGSLNDLSEAVWRRHCEAAARNNPAVLLALVARFPSPHLLGSATRHVTTNPEAYCHLPEAVDLYLNEEVLRSGYPALGLFTNCTIVQALCFLDKSYTTRYPQISAYALRSLLSQKSESLIFYLPQIVQLLSGDASGGIAVFLRKMCEKSDMFTHQLLWSLRTEGEGGAEMARRCAQLASDVEEGLVAKRRSFHYGEFSFIEKIISVSGEMRSFEKALRKEKLLLRLHDAEFHEPVERQHLYLPTDTRWRIAGIIPETAAAMQSAAKCPILVQFKCIPRDPDDCEVALKKRDEKSPADTETTIKACIFKMGDDCRQDQIALQIIGLFQRIYDAIQVPSYLYPYRVVTTGRDSAVIECVPRAMSRDQIGKLVESNLAEYFVQTYGHPESVTFHRARECFIRSMASYSVASFVLNVKDRHNGNLMIDAHGHLVHIDFGFLFDFSPGGDINFESSPFKLTAEMVQLMGCPVGHGNGTVQSHSLSKALVDPEAYNLFRDLTVRCYLAVRQYARQICVLVELMLGSGLPCFKPRKTIRDLAWRLSMQMSEVEAAEFMLRLISESRGNLRTVLYDRYQNFAEGIEM</sequence>
<dbReference type="VEuPathDB" id="TriTrypDB:C3747_47g300"/>
<feature type="domain" description="PI3K/PI4K catalytic" evidence="6">
    <location>
        <begin position="2002"/>
        <end position="2286"/>
    </location>
</feature>
<reference evidence="8 9" key="1">
    <citation type="journal article" date="2018" name="Microb. Genom.">
        <title>Expanding an expanded genome: long-read sequencing of Trypanosoma cruzi.</title>
        <authorList>
            <person name="Berna L."/>
            <person name="Rodriguez M."/>
            <person name="Chiribao M.L."/>
            <person name="Parodi-Talice A."/>
            <person name="Pita S."/>
            <person name="Rijo G."/>
            <person name="Alvarez-Valin F."/>
            <person name="Robello C."/>
        </authorList>
    </citation>
    <scope>NUCLEOTIDE SEQUENCE [LARGE SCALE GENOMIC DNA]</scope>
    <source>
        <strain evidence="8 9">Dm28c</strain>
    </source>
</reference>
<dbReference type="Proteomes" id="UP000246121">
    <property type="component" value="Unassembled WGS sequence"/>
</dbReference>
<evidence type="ECO:0000256" key="5">
    <source>
        <dbReference type="SAM" id="MobiDB-lite"/>
    </source>
</evidence>
<comment type="caution">
    <text evidence="8">The sequence shown here is derived from an EMBL/GenBank/DDBJ whole genome shotgun (WGS) entry which is preliminary data.</text>
</comment>
<dbReference type="SUPFAM" id="SSF48371">
    <property type="entry name" value="ARM repeat"/>
    <property type="match status" value="1"/>
</dbReference>
<evidence type="ECO:0000313" key="8">
    <source>
        <dbReference type="EMBL" id="PWU99106.1"/>
    </source>
</evidence>
<dbReference type="InterPro" id="IPR015433">
    <property type="entry name" value="PI3/4_kinase"/>
</dbReference>
<dbReference type="GO" id="GO:0005886">
    <property type="term" value="C:plasma membrane"/>
    <property type="evidence" value="ECO:0007669"/>
    <property type="project" value="TreeGrafter"/>
</dbReference>
<dbReference type="VEuPathDB" id="TriTrypDB:BCY84_15114"/>
<comment type="similarity">
    <text evidence="1">Belongs to the PI3/PI4-kinase family. Type III PI4K subfamily.</text>
</comment>
<dbReference type="InterPro" id="IPR045495">
    <property type="entry name" value="PI4K_N"/>
</dbReference>
<dbReference type="VEuPathDB" id="TriTrypDB:C3747_47g299"/>
<dbReference type="VEuPathDB" id="TriTrypDB:Tc_MARK_3110"/>
<dbReference type="PROSITE" id="PS00916">
    <property type="entry name" value="PI3_4_KINASE_2"/>
    <property type="match status" value="1"/>
</dbReference>
<dbReference type="VEuPathDB" id="TriTrypDB:TCSYLVIO_004313"/>
<dbReference type="EMBL" id="PRFA01000010">
    <property type="protein sequence ID" value="PWU99106.1"/>
    <property type="molecule type" value="Genomic_DNA"/>
</dbReference>
<dbReference type="PROSITE" id="PS50290">
    <property type="entry name" value="PI3_4_KINASE_3"/>
    <property type="match status" value="1"/>
</dbReference>
<dbReference type="PROSITE" id="PS51545">
    <property type="entry name" value="PIK_HELICAL"/>
    <property type="match status" value="1"/>
</dbReference>
<dbReference type="Pfam" id="PF00454">
    <property type="entry name" value="PI3_PI4_kinase"/>
    <property type="match status" value="1"/>
</dbReference>
<dbReference type="InterPro" id="IPR011009">
    <property type="entry name" value="Kinase-like_dom_sf"/>
</dbReference>